<dbReference type="Pfam" id="PF20703">
    <property type="entry name" value="nSTAND1"/>
    <property type="match status" value="1"/>
</dbReference>
<feature type="repeat" description="WD" evidence="3">
    <location>
        <begin position="1042"/>
        <end position="1073"/>
    </location>
</feature>
<evidence type="ECO:0000313" key="6">
    <source>
        <dbReference type="Proteomes" id="UP000603457"/>
    </source>
</evidence>
<dbReference type="Proteomes" id="UP000603457">
    <property type="component" value="Unassembled WGS sequence"/>
</dbReference>
<dbReference type="InterPro" id="IPR049052">
    <property type="entry name" value="nSTAND1"/>
</dbReference>
<feature type="repeat" description="WD" evidence="3">
    <location>
        <begin position="1212"/>
        <end position="1244"/>
    </location>
</feature>
<gene>
    <name evidence="5" type="ORF">H6G74_27540</name>
</gene>
<dbReference type="PANTHER" id="PTHR19848">
    <property type="entry name" value="WD40 REPEAT PROTEIN"/>
    <property type="match status" value="1"/>
</dbReference>
<dbReference type="SUPFAM" id="SSF48452">
    <property type="entry name" value="TPR-like"/>
    <property type="match status" value="1"/>
</dbReference>
<dbReference type="InterPro" id="IPR027417">
    <property type="entry name" value="P-loop_NTPase"/>
</dbReference>
<feature type="repeat" description="WD" evidence="3">
    <location>
        <begin position="1302"/>
        <end position="1336"/>
    </location>
</feature>
<dbReference type="InterPro" id="IPR015943">
    <property type="entry name" value="WD40/YVTN_repeat-like_dom_sf"/>
</dbReference>
<comment type="caution">
    <text evidence="5">The sequence shown here is derived from an EMBL/GenBank/DDBJ whole genome shotgun (WGS) entry which is preliminary data.</text>
</comment>
<accession>A0ABR8G468</accession>
<dbReference type="InterPro" id="IPR019775">
    <property type="entry name" value="WD40_repeat_CS"/>
</dbReference>
<feature type="repeat" description="WD" evidence="3">
    <location>
        <begin position="1083"/>
        <end position="1115"/>
    </location>
</feature>
<feature type="repeat" description="WD" evidence="3">
    <location>
        <begin position="1473"/>
        <end position="1504"/>
    </location>
</feature>
<dbReference type="EMBL" id="JACJTB010000058">
    <property type="protein sequence ID" value="MBD2598050.1"/>
    <property type="molecule type" value="Genomic_DNA"/>
</dbReference>
<feature type="repeat" description="WD" evidence="3">
    <location>
        <begin position="1556"/>
        <end position="1588"/>
    </location>
</feature>
<dbReference type="InterPro" id="IPR001680">
    <property type="entry name" value="WD40_rpt"/>
</dbReference>
<feature type="repeat" description="WD" evidence="3">
    <location>
        <begin position="1514"/>
        <end position="1545"/>
    </location>
</feature>
<reference evidence="5 6" key="1">
    <citation type="journal article" date="2020" name="ISME J.">
        <title>Comparative genomics reveals insights into cyanobacterial evolution and habitat adaptation.</title>
        <authorList>
            <person name="Chen M.Y."/>
            <person name="Teng W.K."/>
            <person name="Zhao L."/>
            <person name="Hu C.X."/>
            <person name="Zhou Y.K."/>
            <person name="Han B.P."/>
            <person name="Song L.R."/>
            <person name="Shu W.S."/>
        </authorList>
    </citation>
    <scope>NUCLEOTIDE SEQUENCE [LARGE SCALE GENOMIC DNA]</scope>
    <source>
        <strain evidence="5 6">FACHB-130</strain>
    </source>
</reference>
<dbReference type="PRINTS" id="PR00320">
    <property type="entry name" value="GPROTEINBRPT"/>
</dbReference>
<feature type="repeat" description="WD" evidence="3">
    <location>
        <begin position="1343"/>
        <end position="1375"/>
    </location>
</feature>
<evidence type="ECO:0000256" key="3">
    <source>
        <dbReference type="PROSITE-ProRule" id="PRU00221"/>
    </source>
</evidence>
<dbReference type="SMART" id="SM00320">
    <property type="entry name" value="WD40"/>
    <property type="match status" value="14"/>
</dbReference>
<dbReference type="SUPFAM" id="SSF50969">
    <property type="entry name" value="YVTN repeat-like/Quinoprotein amine dehydrogenase"/>
    <property type="match status" value="1"/>
</dbReference>
<keyword evidence="1 3" id="KW-0853">WD repeat</keyword>
<name>A0ABR8G468_9NOSO</name>
<evidence type="ECO:0000259" key="4">
    <source>
        <dbReference type="Pfam" id="PF20703"/>
    </source>
</evidence>
<dbReference type="RefSeq" id="WP_190970686.1">
    <property type="nucleotide sequence ID" value="NZ_JACJTB010000058.1"/>
</dbReference>
<feature type="repeat" description="WD" evidence="3">
    <location>
        <begin position="1130"/>
        <end position="1161"/>
    </location>
</feature>
<evidence type="ECO:0000313" key="5">
    <source>
        <dbReference type="EMBL" id="MBD2598050.1"/>
    </source>
</evidence>
<dbReference type="PROSITE" id="PS50082">
    <property type="entry name" value="WD_REPEATS_2"/>
    <property type="match status" value="14"/>
</dbReference>
<dbReference type="Gene3D" id="1.25.40.10">
    <property type="entry name" value="Tetratricopeptide repeat domain"/>
    <property type="match status" value="1"/>
</dbReference>
<feature type="repeat" description="WD" evidence="3">
    <location>
        <begin position="1171"/>
        <end position="1202"/>
    </location>
</feature>
<proteinExistence type="predicted"/>
<dbReference type="InterPro" id="IPR036322">
    <property type="entry name" value="WD40_repeat_dom_sf"/>
</dbReference>
<dbReference type="SUPFAM" id="SSF52540">
    <property type="entry name" value="P-loop containing nucleoside triphosphate hydrolases"/>
    <property type="match status" value="1"/>
</dbReference>
<dbReference type="SUPFAM" id="SSF50978">
    <property type="entry name" value="WD40 repeat-like"/>
    <property type="match status" value="2"/>
</dbReference>
<evidence type="ECO:0000256" key="2">
    <source>
        <dbReference type="ARBA" id="ARBA00022737"/>
    </source>
</evidence>
<organism evidence="5 6">
    <name type="scientific">Nostoc spongiaeforme FACHB-130</name>
    <dbReference type="NCBI Taxonomy" id="1357510"/>
    <lineage>
        <taxon>Bacteria</taxon>
        <taxon>Bacillati</taxon>
        <taxon>Cyanobacteriota</taxon>
        <taxon>Cyanophyceae</taxon>
        <taxon>Nostocales</taxon>
        <taxon>Nostocaceae</taxon>
        <taxon>Nostoc</taxon>
    </lineage>
</organism>
<keyword evidence="6" id="KW-1185">Reference proteome</keyword>
<dbReference type="PROSITE" id="PS50294">
    <property type="entry name" value="WD_REPEATS_REGION"/>
    <property type="match status" value="14"/>
</dbReference>
<dbReference type="PANTHER" id="PTHR19848:SF8">
    <property type="entry name" value="F-BOX AND WD REPEAT DOMAIN CONTAINING 7"/>
    <property type="match status" value="1"/>
</dbReference>
<feature type="repeat" description="WD" evidence="3">
    <location>
        <begin position="1391"/>
        <end position="1422"/>
    </location>
</feature>
<feature type="repeat" description="WD" evidence="3">
    <location>
        <begin position="1432"/>
        <end position="1464"/>
    </location>
</feature>
<feature type="domain" description="Novel STAND NTPase 1" evidence="4">
    <location>
        <begin position="537"/>
        <end position="890"/>
    </location>
</feature>
<protein>
    <recommendedName>
        <fullName evidence="4">Novel STAND NTPase 1 domain-containing protein</fullName>
    </recommendedName>
</protein>
<feature type="repeat" description="WD" evidence="3">
    <location>
        <begin position="1261"/>
        <end position="1293"/>
    </location>
</feature>
<feature type="repeat" description="WD" evidence="3">
    <location>
        <begin position="1597"/>
        <end position="1630"/>
    </location>
</feature>
<dbReference type="InterPro" id="IPR011044">
    <property type="entry name" value="Quino_amine_DH_bsu"/>
</dbReference>
<dbReference type="InterPro" id="IPR011990">
    <property type="entry name" value="TPR-like_helical_dom_sf"/>
</dbReference>
<dbReference type="InterPro" id="IPR020472">
    <property type="entry name" value="WD40_PAC1"/>
</dbReference>
<dbReference type="Pfam" id="PF00400">
    <property type="entry name" value="WD40"/>
    <property type="match status" value="14"/>
</dbReference>
<evidence type="ECO:0000256" key="1">
    <source>
        <dbReference type="ARBA" id="ARBA00022574"/>
    </source>
</evidence>
<dbReference type="PROSITE" id="PS00678">
    <property type="entry name" value="WD_REPEATS_1"/>
    <property type="match status" value="1"/>
</dbReference>
<sequence>MTKSPFTVESVNHNRHSLQRLVRSIKLSKGQFALILVRCNYSHLREKMLESIRFLTKDINLKEIYLQPETKALHTTIITKLSLDNPAVITDSLPSAVMVFGLESILALEDLLTSLNQARDIYTAAFPFPVVLWLQDEVATMLTKLAPDFKSWAATTIKFELAKEDLIALIRQETESLFAKFLELGAEKFLSNADLNLAPKSQHRHEIDAARNDLLRLYNVQLEPGLEASLEFVLGRDKYANDQINSALGHYQRSLSLWQRDGMRENEAVPKIEGVDEKNECNSAYRIRQAIVLFHLGLCYRRMADLYQITNSNYCQHALSWFQKCLDLLEKLQRQDLVAKFIIPACEMLQRLKYWDELEVLAQKALRLHETYGNTAKVAQSYGFLTEVAASRHNWVMAHELANTALSIAELATEVSRQQESWYLLLLARTQRHLGQWEEAISHLEWARVVCELQYEPSLYLEILEELRSLYFFERHDYAEAFNLKQEKIHIEHQYGFRVFIGASQLQPKRYRINPVLDTQTIPFIPEDIAQEIAASGRLQDVNRLIERITRADHKLTIIHGQSGVGKSSTIKAGLVPALKARVIGERIPLPIVLSGYTDWVTALGRSINQALAQSELAIAVEFNSNILLEKLRLATECNHITVIIFDQFEEFFFTSNTCQRLEFYKFFSACLNIPYVKMIISLREDYLHYLLEFERLSKDNTDNIYDLGVINKNILDKDIRYFLGKFSIENTTGIIYNFIKRSHYEMSDELIHQLVQDLAGEAKEVNPIELQIVGVQLQAENITTLEQYKICGGSAKLVERWLEEVIKDCGQENEELSWQLLFELTDEKGFRPLKTKSDLAIALGSHIYPTSGTPSNWELILEILVGSGLILRLREELGDRYQLVHDYLVEPIRQRNSYGIVAELEKVKSEKKRAEVAQKLSQEHLNLILQRRLREARIAGVILAVMGGTIAALWWQADLQKRAAIRQTIRAERSETNLKISAIAATSEALFASNKEFDALLEGLRAWRKLKQANEVLPETRMRVVTALQQAVYGVSELNRLEGHTDIVWGVAFSSDGKFLASGSRDQTVKLWRPDGTLLQTLKGHTESVTSVSFSPDGQSLASSSLDKTVQIWQKNPVTGEFDLQPAKILIDRDWVYCVTYSPDGELLATGNRDATVKLWRKDGTLVKVLKGHQGWVNWVSFSPDGQLIASASDDRTVKIWRRDGTLVKTLSGHQNGVTVVAFSPDGQMIASAGRDKIIKLWQRQQNSNNNFDFQAYKNLEQHTSTIWSLSFSIDGQKLASGSDDNTVNLWSSTGALIKTFKGHSDAVASVAFSPDNKILASGSYDKSVKLWSLDAPSLPILRGHQDRVLSVAWSPDGQMLASGSRDRTVKLWQKEIINGEATTRLYKTLVGHTEKVPSVSFDPFGELIASGSYDKTVKLWRRDGTLLKTLQGHTDSVMGVSFSPDGQLLASASKDKTIKLWSRDGQLITTLVGHQGWVNAVNFSPDSQLLASASDDQTVKLWRRDGTLIKTFSPHDSWVLGVSFSPTDQLIASASWDNTVRLWRRDGTLLKTLLKGYSDSVNSVTFSPNGELLAAASWDSTVKLWSRDGKLIKTLNGHRAPVLSVSFSPDGQTLASASDDNTIILWNLHLEDLLLRGCNWAENYLNHNYNVEGGDRLLCDGINRSQSKFPLR</sequence>
<dbReference type="Gene3D" id="2.130.10.10">
    <property type="entry name" value="YVTN repeat-like/Quinoprotein amine dehydrogenase"/>
    <property type="match status" value="4"/>
</dbReference>
<dbReference type="CDD" id="cd00200">
    <property type="entry name" value="WD40"/>
    <property type="match status" value="3"/>
</dbReference>
<keyword evidence="2" id="KW-0677">Repeat</keyword>